<evidence type="ECO:0000313" key="2">
    <source>
        <dbReference type="Proteomes" id="UP000239735"/>
    </source>
</evidence>
<proteinExistence type="predicted"/>
<gene>
    <name evidence="1" type="ORF">SBA5_780023</name>
</gene>
<protein>
    <submittedName>
        <fullName evidence="1">Uncharacterized protein</fullName>
    </submittedName>
</protein>
<dbReference type="EMBL" id="OKRB01000139">
    <property type="protein sequence ID" value="SPE30321.1"/>
    <property type="molecule type" value="Genomic_DNA"/>
</dbReference>
<accession>A0A2N9M4C1</accession>
<name>A0A2N9M4C1_9BACT</name>
<dbReference type="Proteomes" id="UP000239735">
    <property type="component" value="Unassembled WGS sequence"/>
</dbReference>
<dbReference type="AlphaFoldDB" id="A0A2N9M4C1"/>
<evidence type="ECO:0000313" key="1">
    <source>
        <dbReference type="EMBL" id="SPE30321.1"/>
    </source>
</evidence>
<organism evidence="1 2">
    <name type="scientific">Candidatus Sulfuritelmatomonas gaucii</name>
    <dbReference type="NCBI Taxonomy" id="2043161"/>
    <lineage>
        <taxon>Bacteria</taxon>
        <taxon>Pseudomonadati</taxon>
        <taxon>Acidobacteriota</taxon>
        <taxon>Terriglobia</taxon>
        <taxon>Terriglobales</taxon>
        <taxon>Acidobacteriaceae</taxon>
        <taxon>Candidatus Sulfuritelmatomonas</taxon>
    </lineage>
</organism>
<sequence length="66" mass="7562">MPEPSVHRIGRQYPIAFNFDGKFGRREIALRGSNHFRFVLDKARVKFCPFEIDASRPTNQGPLNAS</sequence>
<reference evidence="2" key="1">
    <citation type="submission" date="2018-02" db="EMBL/GenBank/DDBJ databases">
        <authorList>
            <person name="Hausmann B."/>
        </authorList>
    </citation>
    <scope>NUCLEOTIDE SEQUENCE [LARGE SCALE GENOMIC DNA]</scope>
    <source>
        <strain evidence="2">Peat soil MAG SbA5</strain>
    </source>
</reference>